<name>A0ABR2Y0R6_9PEZI</name>
<dbReference type="Proteomes" id="UP001465668">
    <property type="component" value="Unassembled WGS sequence"/>
</dbReference>
<protein>
    <recommendedName>
        <fullName evidence="3">SnoaL-like domain-containing protein</fullName>
    </recommendedName>
</protein>
<accession>A0ABR2Y0R6</accession>
<dbReference type="EMBL" id="JARVKM010000009">
    <property type="protein sequence ID" value="KAK9779655.1"/>
    <property type="molecule type" value="Genomic_DNA"/>
</dbReference>
<evidence type="ECO:0008006" key="3">
    <source>
        <dbReference type="Google" id="ProtNLM"/>
    </source>
</evidence>
<keyword evidence="2" id="KW-1185">Reference proteome</keyword>
<sequence>MAQPYDTLTYLLDKSNIQDTLFKQVLYYDLNNGSGLKDEVYAPECIIDYTEMFGGEPLKMTNKEWAEEAINTINLLDASQHHISLSLALDARGILTDSPKPSGAVIQLPQPNSSSGTSKPSTCTAIANGGAHMVRKAAEGGPMTHNGGRQVYEMIRLRDLEERGENPWRIYKQKIVPIWTEGNPRVTDSMKGSHIIPGLT</sequence>
<dbReference type="Gene3D" id="3.10.450.50">
    <property type="match status" value="1"/>
</dbReference>
<reference evidence="1 2" key="1">
    <citation type="submission" date="2024-02" db="EMBL/GenBank/DDBJ databases">
        <title>First draft genome assembly of two strains of Seiridium cardinale.</title>
        <authorList>
            <person name="Emiliani G."/>
            <person name="Scali E."/>
        </authorList>
    </citation>
    <scope>NUCLEOTIDE SEQUENCE [LARGE SCALE GENOMIC DNA]</scope>
    <source>
        <strain evidence="1 2">BM-138-000479</strain>
    </source>
</reference>
<evidence type="ECO:0000313" key="2">
    <source>
        <dbReference type="Proteomes" id="UP001465668"/>
    </source>
</evidence>
<proteinExistence type="predicted"/>
<gene>
    <name evidence="1" type="ORF">SCAR479_03262</name>
</gene>
<evidence type="ECO:0000313" key="1">
    <source>
        <dbReference type="EMBL" id="KAK9779655.1"/>
    </source>
</evidence>
<organism evidence="1 2">
    <name type="scientific">Seiridium cardinale</name>
    <dbReference type="NCBI Taxonomy" id="138064"/>
    <lineage>
        <taxon>Eukaryota</taxon>
        <taxon>Fungi</taxon>
        <taxon>Dikarya</taxon>
        <taxon>Ascomycota</taxon>
        <taxon>Pezizomycotina</taxon>
        <taxon>Sordariomycetes</taxon>
        <taxon>Xylariomycetidae</taxon>
        <taxon>Amphisphaeriales</taxon>
        <taxon>Sporocadaceae</taxon>
        <taxon>Seiridium</taxon>
    </lineage>
</organism>
<comment type="caution">
    <text evidence="1">The sequence shown here is derived from an EMBL/GenBank/DDBJ whole genome shotgun (WGS) entry which is preliminary data.</text>
</comment>